<name>A0A060DZQ9_9PROT</name>
<dbReference type="RefSeq" id="WP_051658788.1">
    <property type="nucleotide sequence ID" value="NZ_CP007797.1"/>
</dbReference>
<geneLocation type="plasmid" evidence="2">
    <name>p15unnamed</name>
</geneLocation>
<accession>A0A2K1FVW6</accession>
<reference evidence="1 3" key="1">
    <citation type="journal article" date="2014" name="Genome Announc.">
        <title>Complete Genome Sequence of the Model Rhizosphere Strain Azospirillum brasilense Az39, Successfully Applied in Agriculture.</title>
        <authorList>
            <person name="Rivera D."/>
            <person name="Revale S."/>
            <person name="Molina R."/>
            <person name="Gualpa J."/>
            <person name="Puente M."/>
            <person name="Maroniche G."/>
            <person name="Paris G."/>
            <person name="Baker D."/>
            <person name="Clavijo B."/>
            <person name="McLay K."/>
            <person name="Spaepen S."/>
            <person name="Perticari A."/>
            <person name="Vazquez M."/>
            <person name="Wisniewski-Dye F."/>
            <person name="Watkins C."/>
            <person name="Martinez-Abarca F."/>
            <person name="Vanderleyden J."/>
            <person name="Cassan F."/>
        </authorList>
    </citation>
    <scope>NUCLEOTIDE SEQUENCE [LARGE SCALE GENOMIC DNA]</scope>
    <source>
        <strain evidence="1 3">Az39</strain>
        <plasmid evidence="1">AbAZ39_p4</plasmid>
    </source>
</reference>
<dbReference type="Proteomes" id="UP000236268">
    <property type="component" value="Unassembled WGS sequence"/>
</dbReference>
<proteinExistence type="predicted"/>
<gene>
    <name evidence="1" type="ORF">ABAZ39_32010</name>
    <name evidence="2" type="ORF">C1S70_22400</name>
</gene>
<dbReference type="Proteomes" id="UP000027186">
    <property type="component" value="Plasmid AbAZ39_p4"/>
</dbReference>
<evidence type="ECO:0000313" key="3">
    <source>
        <dbReference type="Proteomes" id="UP000027186"/>
    </source>
</evidence>
<protein>
    <submittedName>
        <fullName evidence="1">Uncharacterized protein</fullName>
    </submittedName>
</protein>
<evidence type="ECO:0000313" key="2">
    <source>
        <dbReference type="EMBL" id="PNQ96666.1"/>
    </source>
</evidence>
<dbReference type="OrthoDB" id="7305412at2"/>
<reference evidence="2 4" key="2">
    <citation type="submission" date="2018-01" db="EMBL/GenBank/DDBJ databases">
        <title>Whole genome sequence of Azospirillum brasilense REC3 isolated from strawberry roots.</title>
        <authorList>
            <person name="Fontana C.A."/>
            <person name="Salazar S.M."/>
            <person name="Bassi D."/>
            <person name="Puglisi E."/>
            <person name="Lovaisa N.C."/>
            <person name="Toffoli L.M."/>
            <person name="Pedraza R."/>
            <person name="Cocconcelli P.S."/>
        </authorList>
    </citation>
    <scope>NUCLEOTIDE SEQUENCE [LARGE SCALE GENOMIC DNA]</scope>
    <source>
        <strain evidence="2 4">REC3</strain>
        <plasmid evidence="2">p15unnamed</plasmid>
    </source>
</reference>
<evidence type="ECO:0000313" key="1">
    <source>
        <dbReference type="EMBL" id="AIB16473.1"/>
    </source>
</evidence>
<dbReference type="KEGG" id="abq:ABAZ39_32010"/>
<organism evidence="1 3">
    <name type="scientific">Azospirillum argentinense</name>
    <dbReference type="NCBI Taxonomy" id="2970906"/>
    <lineage>
        <taxon>Bacteria</taxon>
        <taxon>Pseudomonadati</taxon>
        <taxon>Pseudomonadota</taxon>
        <taxon>Alphaproteobacteria</taxon>
        <taxon>Rhodospirillales</taxon>
        <taxon>Azospirillaceae</taxon>
        <taxon>Azospirillum</taxon>
    </lineage>
</organism>
<sequence>MTLKEFKRFADLYGGDIDRWPATDGVDALTLLENSAEARAILADATALDALLDRAAPAVDEDSVHRVMDGIAARLDAPPVERVPAPWTLSAPPMRFWPTAGFLAVMGMAGFLAAAQGVLPVQSAQANGYAEVVVNSSYLGAIR</sequence>
<dbReference type="AlphaFoldDB" id="A0A060DZQ9"/>
<keyword evidence="1" id="KW-0614">Plasmid</keyword>
<evidence type="ECO:0000313" key="4">
    <source>
        <dbReference type="Proteomes" id="UP000236268"/>
    </source>
</evidence>
<accession>A0A060DZQ9</accession>
<dbReference type="EMBL" id="CP007797">
    <property type="protein sequence ID" value="AIB16473.1"/>
    <property type="molecule type" value="Genomic_DNA"/>
</dbReference>
<dbReference type="EMBL" id="POWG01000027">
    <property type="protein sequence ID" value="PNQ96666.1"/>
    <property type="molecule type" value="Genomic_DNA"/>
</dbReference>
<geneLocation type="plasmid" evidence="1 3">
    <name>AbAZ39_p4</name>
</geneLocation>